<dbReference type="Gene3D" id="3.40.50.880">
    <property type="match status" value="1"/>
</dbReference>
<dbReference type="PANTHER" id="PTHR43130">
    <property type="entry name" value="ARAC-FAMILY TRANSCRIPTIONAL REGULATOR"/>
    <property type="match status" value="1"/>
</dbReference>
<evidence type="ECO:0000256" key="3">
    <source>
        <dbReference type="ARBA" id="ARBA00023163"/>
    </source>
</evidence>
<reference evidence="5" key="1">
    <citation type="journal article" date="2014" name="Int. J. Syst. Evol. Microbiol.">
        <title>Complete genome sequence of Corynebacterium casei LMG S-19264T (=DSM 44701T), isolated from a smear-ripened cheese.</title>
        <authorList>
            <consortium name="US DOE Joint Genome Institute (JGI-PGF)"/>
            <person name="Walter F."/>
            <person name="Albersmeier A."/>
            <person name="Kalinowski J."/>
            <person name="Ruckert C."/>
        </authorList>
    </citation>
    <scope>NUCLEOTIDE SEQUENCE</scope>
    <source>
        <strain evidence="5">VKM B-1513</strain>
    </source>
</reference>
<dbReference type="PANTHER" id="PTHR43130:SF3">
    <property type="entry name" value="HTH-TYPE TRANSCRIPTIONAL REGULATOR RV1931C"/>
    <property type="match status" value="1"/>
</dbReference>
<dbReference type="AlphaFoldDB" id="A0A9W6MMX2"/>
<keyword evidence="6" id="KW-1185">Reference proteome</keyword>
<dbReference type="InterPro" id="IPR009057">
    <property type="entry name" value="Homeodomain-like_sf"/>
</dbReference>
<reference evidence="5" key="2">
    <citation type="submission" date="2023-01" db="EMBL/GenBank/DDBJ databases">
        <authorList>
            <person name="Sun Q."/>
            <person name="Evtushenko L."/>
        </authorList>
    </citation>
    <scope>NUCLEOTIDE SEQUENCE</scope>
    <source>
        <strain evidence="5">VKM B-1513</strain>
    </source>
</reference>
<dbReference type="Pfam" id="PF01965">
    <property type="entry name" value="DJ-1_PfpI"/>
    <property type="match status" value="1"/>
</dbReference>
<feature type="domain" description="HTH araC/xylS-type" evidence="4">
    <location>
        <begin position="218"/>
        <end position="316"/>
    </location>
</feature>
<evidence type="ECO:0000259" key="4">
    <source>
        <dbReference type="PROSITE" id="PS01124"/>
    </source>
</evidence>
<proteinExistence type="predicted"/>
<dbReference type="InterPro" id="IPR052158">
    <property type="entry name" value="INH-QAR"/>
</dbReference>
<dbReference type="Gene3D" id="1.10.10.60">
    <property type="entry name" value="Homeodomain-like"/>
    <property type="match status" value="2"/>
</dbReference>
<protein>
    <submittedName>
        <fullName evidence="5">Transcriptional regulator</fullName>
    </submittedName>
</protein>
<keyword evidence="1" id="KW-0805">Transcription regulation</keyword>
<dbReference type="CDD" id="cd03137">
    <property type="entry name" value="GATase1_AraC_1"/>
    <property type="match status" value="1"/>
</dbReference>
<dbReference type="GO" id="GO:0043565">
    <property type="term" value="F:sequence-specific DNA binding"/>
    <property type="evidence" value="ECO:0007669"/>
    <property type="project" value="InterPro"/>
</dbReference>
<dbReference type="SUPFAM" id="SSF52317">
    <property type="entry name" value="Class I glutamine amidotransferase-like"/>
    <property type="match status" value="1"/>
</dbReference>
<dbReference type="GO" id="GO:0003700">
    <property type="term" value="F:DNA-binding transcription factor activity"/>
    <property type="evidence" value="ECO:0007669"/>
    <property type="project" value="InterPro"/>
</dbReference>
<dbReference type="Proteomes" id="UP001143486">
    <property type="component" value="Unassembled WGS sequence"/>
</dbReference>
<sequence length="328" mass="34960">MMADTRRIVFFIVDGFQPLDLFGPLEAFAAANALSCPRYELQIAGFTAGPTLTETGAKIVVDVPIDTIATLDTLVLVGGTGPRQLTLNGAQKAELRRLSTAARRTAAVCTGSFILAQLGIADGCRVTTHWRHAAELAQMNEGVTVDPGAIFTRDGPIWSSAGVTAGIDMALAMIAEDAGPAASAGVARQLVVYMRRPGNQMQFSESLLAQSGTTGRLADVIAWIADNLASPIDVESLAARASMSPRQFARVFRKATGASPAQFVERLRVDQARALLAESQVRISDVAAAVGFRNVDTFRRAFERRFAISPSTYRAQFTIEDGTAPSEP</sequence>
<dbReference type="InterPro" id="IPR029062">
    <property type="entry name" value="Class_I_gatase-like"/>
</dbReference>
<keyword evidence="2" id="KW-0238">DNA-binding</keyword>
<dbReference type="RefSeq" id="WP_271186333.1">
    <property type="nucleotide sequence ID" value="NZ_BSFE01000003.1"/>
</dbReference>
<dbReference type="PROSITE" id="PS00041">
    <property type="entry name" value="HTH_ARAC_FAMILY_1"/>
    <property type="match status" value="1"/>
</dbReference>
<dbReference type="PROSITE" id="PS01124">
    <property type="entry name" value="HTH_ARAC_FAMILY_2"/>
    <property type="match status" value="1"/>
</dbReference>
<dbReference type="Pfam" id="PF12833">
    <property type="entry name" value="HTH_18"/>
    <property type="match status" value="1"/>
</dbReference>
<accession>A0A9W6MMX2</accession>
<evidence type="ECO:0000313" key="5">
    <source>
        <dbReference type="EMBL" id="GLK51970.1"/>
    </source>
</evidence>
<keyword evidence="3" id="KW-0804">Transcription</keyword>
<evidence type="ECO:0000256" key="1">
    <source>
        <dbReference type="ARBA" id="ARBA00023015"/>
    </source>
</evidence>
<dbReference type="InterPro" id="IPR018060">
    <property type="entry name" value="HTH_AraC"/>
</dbReference>
<dbReference type="EMBL" id="BSFE01000003">
    <property type="protein sequence ID" value="GLK51970.1"/>
    <property type="molecule type" value="Genomic_DNA"/>
</dbReference>
<dbReference type="InterPro" id="IPR018062">
    <property type="entry name" value="HTH_AraC-typ_CS"/>
</dbReference>
<dbReference type="SMART" id="SM00342">
    <property type="entry name" value="HTH_ARAC"/>
    <property type="match status" value="1"/>
</dbReference>
<evidence type="ECO:0000313" key="6">
    <source>
        <dbReference type="Proteomes" id="UP001143486"/>
    </source>
</evidence>
<dbReference type="SUPFAM" id="SSF46689">
    <property type="entry name" value="Homeodomain-like"/>
    <property type="match status" value="2"/>
</dbReference>
<dbReference type="InterPro" id="IPR002818">
    <property type="entry name" value="DJ-1/PfpI"/>
</dbReference>
<organism evidence="5 6">
    <name type="scientific">Maricaulis virginensis</name>
    <dbReference type="NCBI Taxonomy" id="144022"/>
    <lineage>
        <taxon>Bacteria</taxon>
        <taxon>Pseudomonadati</taxon>
        <taxon>Pseudomonadota</taxon>
        <taxon>Alphaproteobacteria</taxon>
        <taxon>Maricaulales</taxon>
        <taxon>Maricaulaceae</taxon>
        <taxon>Maricaulis</taxon>
    </lineage>
</organism>
<evidence type="ECO:0000256" key="2">
    <source>
        <dbReference type="ARBA" id="ARBA00023125"/>
    </source>
</evidence>
<gene>
    <name evidence="5" type="ORF">GCM10017621_14780</name>
</gene>
<name>A0A9W6MMX2_9PROT</name>
<dbReference type="PRINTS" id="PR00032">
    <property type="entry name" value="HTHARAC"/>
</dbReference>
<comment type="caution">
    <text evidence="5">The sequence shown here is derived from an EMBL/GenBank/DDBJ whole genome shotgun (WGS) entry which is preliminary data.</text>
</comment>
<dbReference type="InterPro" id="IPR020449">
    <property type="entry name" value="Tscrpt_reg_AraC-type_HTH"/>
</dbReference>